<comment type="subcellular location">
    <subcellularLocation>
        <location evidence="1">Periplasm</location>
    </subcellularLocation>
</comment>
<dbReference type="PANTHER" id="PTHR30024:SF48">
    <property type="entry name" value="ABC TRANSPORTER SUBSTRATE-BINDING PROTEIN"/>
    <property type="match status" value="1"/>
</dbReference>
<keyword evidence="3" id="KW-0813">Transport</keyword>
<comment type="function">
    <text evidence="5">Part of a binding-protein-dependent transport system for aliphatic sulfonates. Putative binding protein.</text>
</comment>
<dbReference type="InterPro" id="IPR006311">
    <property type="entry name" value="TAT_signal"/>
</dbReference>
<proteinExistence type="inferred from homology"/>
<feature type="domain" description="SsuA/THI5-like" evidence="7">
    <location>
        <begin position="80"/>
        <end position="256"/>
    </location>
</feature>
<evidence type="ECO:0000313" key="9">
    <source>
        <dbReference type="Proteomes" id="UP000561066"/>
    </source>
</evidence>
<dbReference type="GO" id="GO:0042597">
    <property type="term" value="C:periplasmic space"/>
    <property type="evidence" value="ECO:0007669"/>
    <property type="project" value="UniProtKB-SubCell"/>
</dbReference>
<dbReference type="EMBL" id="JABEQH010000003">
    <property type="protein sequence ID" value="MBB2174881.1"/>
    <property type="molecule type" value="Genomic_DNA"/>
</dbReference>
<dbReference type="RefSeq" id="WP_182941034.1">
    <property type="nucleotide sequence ID" value="NZ_JABEQH010000003.1"/>
</dbReference>
<dbReference type="SUPFAM" id="SSF53850">
    <property type="entry name" value="Periplasmic binding protein-like II"/>
    <property type="match status" value="1"/>
</dbReference>
<evidence type="ECO:0000256" key="3">
    <source>
        <dbReference type="ARBA" id="ARBA00022448"/>
    </source>
</evidence>
<dbReference type="InterPro" id="IPR015168">
    <property type="entry name" value="SsuA/THI5"/>
</dbReference>
<dbReference type="GO" id="GO:0042626">
    <property type="term" value="F:ATPase-coupled transmembrane transporter activity"/>
    <property type="evidence" value="ECO:0007669"/>
    <property type="project" value="InterPro"/>
</dbReference>
<dbReference type="NCBIfam" id="TIGR01728">
    <property type="entry name" value="SsuA_fam"/>
    <property type="match status" value="1"/>
</dbReference>
<evidence type="ECO:0000259" key="7">
    <source>
        <dbReference type="Pfam" id="PF09084"/>
    </source>
</evidence>
<dbReference type="AlphaFoldDB" id="A0A7W4P290"/>
<gene>
    <name evidence="8" type="ORF">HLH21_02935</name>
</gene>
<dbReference type="GO" id="GO:0016020">
    <property type="term" value="C:membrane"/>
    <property type="evidence" value="ECO:0007669"/>
    <property type="project" value="InterPro"/>
</dbReference>
<dbReference type="Pfam" id="PF09084">
    <property type="entry name" value="NMT1"/>
    <property type="match status" value="1"/>
</dbReference>
<dbReference type="PANTHER" id="PTHR30024">
    <property type="entry name" value="ALIPHATIC SULFONATES-BINDING PROTEIN-RELATED"/>
    <property type="match status" value="1"/>
</dbReference>
<dbReference type="InterPro" id="IPR010067">
    <property type="entry name" value="ABC_SsuA_sub-bd"/>
</dbReference>
<keyword evidence="4" id="KW-0732">Signal</keyword>
<evidence type="ECO:0000313" key="8">
    <source>
        <dbReference type="EMBL" id="MBB2174881.1"/>
    </source>
</evidence>
<dbReference type="FunFam" id="3.40.190.10:FF:000050">
    <property type="entry name" value="Sulfonate ABC transporter substrate-binding protein"/>
    <property type="match status" value="1"/>
</dbReference>
<sequence length="323" mass="33732">MARSPGAGDPAALTRRGLIQGLLAGGTLAAAGPALAAPPAALRVGDQKGGARSLLAAAGQDHAADSPLQWSLFAGAPMLIQALAADAIDTGVIGDAPLVFAQGGSDTIRAVAGIQTDGTMTAIVVRHDSPIRSVRDLKGRSVATLRAQTGHYLALAALREAGLHDDDVHFVFIPPVSAKLALQTGAVDAWATWGPYISDAKVADGAREIVNGGRLMSGLSYVVATEAALHTRRDAVADYVRRLRAGHDWMQAHPDEYAAVWAADVGLPIAVAKDVVRAMQGTVVPLGPDVIRKQQAVSDFMFETRMIPRRLAATAVMDTRFTF</sequence>
<reference evidence="8 9" key="1">
    <citation type="submission" date="2020-04" db="EMBL/GenBank/DDBJ databases">
        <title>Description of novel Gluconacetobacter.</title>
        <authorList>
            <person name="Sombolestani A."/>
        </authorList>
    </citation>
    <scope>NUCLEOTIDE SEQUENCE [LARGE SCALE GENOMIC DNA]</scope>
    <source>
        <strain evidence="8 9">LMG 21312</strain>
    </source>
</reference>
<evidence type="ECO:0000256" key="2">
    <source>
        <dbReference type="ARBA" id="ARBA00010742"/>
    </source>
</evidence>
<evidence type="ECO:0000256" key="4">
    <source>
        <dbReference type="ARBA" id="ARBA00022729"/>
    </source>
</evidence>
<evidence type="ECO:0000256" key="1">
    <source>
        <dbReference type="ARBA" id="ARBA00004418"/>
    </source>
</evidence>
<name>A0A7W4P290_9PROT</name>
<dbReference type="PROSITE" id="PS51318">
    <property type="entry name" value="TAT"/>
    <property type="match status" value="1"/>
</dbReference>
<dbReference type="CDD" id="cd13558">
    <property type="entry name" value="PBP2_SsuA_like_2"/>
    <property type="match status" value="1"/>
</dbReference>
<dbReference type="Gene3D" id="3.40.190.10">
    <property type="entry name" value="Periplasmic binding protein-like II"/>
    <property type="match status" value="2"/>
</dbReference>
<dbReference type="Proteomes" id="UP000561066">
    <property type="component" value="Unassembled WGS sequence"/>
</dbReference>
<evidence type="ECO:0000256" key="5">
    <source>
        <dbReference type="ARBA" id="ARBA00055538"/>
    </source>
</evidence>
<protein>
    <recommendedName>
        <fullName evidence="6">Putative aliphatic sulfonates-binding protein</fullName>
    </recommendedName>
</protein>
<organism evidence="8 9">
    <name type="scientific">Gluconacetobacter johannae</name>
    <dbReference type="NCBI Taxonomy" id="112140"/>
    <lineage>
        <taxon>Bacteria</taxon>
        <taxon>Pseudomonadati</taxon>
        <taxon>Pseudomonadota</taxon>
        <taxon>Alphaproteobacteria</taxon>
        <taxon>Acetobacterales</taxon>
        <taxon>Acetobacteraceae</taxon>
        <taxon>Gluconacetobacter</taxon>
    </lineage>
</organism>
<comment type="similarity">
    <text evidence="2">Belongs to the bacterial solute-binding protein SsuA/TauA family.</text>
</comment>
<accession>A0A7W4P290</accession>
<evidence type="ECO:0000256" key="6">
    <source>
        <dbReference type="ARBA" id="ARBA00070228"/>
    </source>
</evidence>
<comment type="caution">
    <text evidence="8">The sequence shown here is derived from an EMBL/GenBank/DDBJ whole genome shotgun (WGS) entry which is preliminary data.</text>
</comment>
<keyword evidence="9" id="KW-1185">Reference proteome</keyword>